<dbReference type="CDD" id="cd08561">
    <property type="entry name" value="GDPD_cytoplasmic_ScUgpQ2_like"/>
    <property type="match status" value="1"/>
</dbReference>
<proteinExistence type="predicted"/>
<dbReference type="InterPro" id="IPR030395">
    <property type="entry name" value="GP_PDE_dom"/>
</dbReference>
<dbReference type="InterPro" id="IPR017946">
    <property type="entry name" value="PLC-like_Pdiesterase_TIM-brl"/>
</dbReference>
<dbReference type="Proteomes" id="UP000516421">
    <property type="component" value="Chromosome"/>
</dbReference>
<protein>
    <submittedName>
        <fullName evidence="2">Glycerophosphodiester phosphodiesterase</fullName>
    </submittedName>
</protein>
<name>A0A7H2BKA4_9MICC</name>
<dbReference type="PANTHER" id="PTHR46211:SF14">
    <property type="entry name" value="GLYCEROPHOSPHODIESTER PHOSPHODIESTERASE"/>
    <property type="match status" value="1"/>
</dbReference>
<reference evidence="2 3" key="1">
    <citation type="submission" date="2020-09" db="EMBL/GenBank/DDBJ databases">
        <title>Investigation of environmental microbe.</title>
        <authorList>
            <person name="Ou Y."/>
            <person name="Kang Q."/>
        </authorList>
    </citation>
    <scope>NUCLEOTIDE SEQUENCE [LARGE SCALE GENOMIC DNA]</scope>
    <source>
        <strain evidence="2 3">KJZ-9</strain>
    </source>
</reference>
<dbReference type="SUPFAM" id="SSF51695">
    <property type="entry name" value="PLC-like phosphodiesterases"/>
    <property type="match status" value="1"/>
</dbReference>
<keyword evidence="3" id="KW-1185">Reference proteome</keyword>
<dbReference type="PROSITE" id="PS51704">
    <property type="entry name" value="GP_PDE"/>
    <property type="match status" value="1"/>
</dbReference>
<dbReference type="Pfam" id="PF03009">
    <property type="entry name" value="GDPD"/>
    <property type="match status" value="1"/>
</dbReference>
<feature type="domain" description="GP-PDE" evidence="1">
    <location>
        <begin position="14"/>
        <end position="266"/>
    </location>
</feature>
<dbReference type="EMBL" id="CP061538">
    <property type="protein sequence ID" value="QNV40100.1"/>
    <property type="molecule type" value="Genomic_DNA"/>
</dbReference>
<evidence type="ECO:0000313" key="3">
    <source>
        <dbReference type="Proteomes" id="UP000516421"/>
    </source>
</evidence>
<dbReference type="GO" id="GO:0006629">
    <property type="term" value="P:lipid metabolic process"/>
    <property type="evidence" value="ECO:0007669"/>
    <property type="project" value="InterPro"/>
</dbReference>
<dbReference type="KEGG" id="rama:IDM48_01190"/>
<organism evidence="2 3">
    <name type="scientific">Rothia amarae</name>
    <dbReference type="NCBI Taxonomy" id="169480"/>
    <lineage>
        <taxon>Bacteria</taxon>
        <taxon>Bacillati</taxon>
        <taxon>Actinomycetota</taxon>
        <taxon>Actinomycetes</taxon>
        <taxon>Micrococcales</taxon>
        <taxon>Micrococcaceae</taxon>
        <taxon>Rothia</taxon>
    </lineage>
</organism>
<dbReference type="RefSeq" id="WP_190617704.1">
    <property type="nucleotide sequence ID" value="NZ_CP061538.1"/>
</dbReference>
<evidence type="ECO:0000313" key="2">
    <source>
        <dbReference type="EMBL" id="QNV40100.1"/>
    </source>
</evidence>
<dbReference type="Gene3D" id="3.20.20.190">
    <property type="entry name" value="Phosphatidylinositol (PI) phosphodiesterase"/>
    <property type="match status" value="1"/>
</dbReference>
<gene>
    <name evidence="2" type="ORF">IDM48_01190</name>
</gene>
<evidence type="ECO:0000259" key="1">
    <source>
        <dbReference type="PROSITE" id="PS51704"/>
    </source>
</evidence>
<sequence length="269" mass="29788">MHIFGKPVPFTASFEPFAHRGFALDVPENTIAAFQKAAALGVRWMEIDVHTTSDGVVIVFHDSTLNRMVGISGKVCDKTWTEIQAFDLPGGHKIPTLEQTLVELPELFFNIDVKDDASAQALPEVVAKTGAINRVRIASFSEKRRAATVKKMRALAPDSVIKTSASELAMYGFYVAAHTVPALWPVMKRLASPFFEDFESMQIPLTYKFLGKNFTVVTPQLVQTAHRFGLTVQVWTIDNPQVMRDLLEIGVDGIVTNRSDVLREVLDAA</sequence>
<dbReference type="GO" id="GO:0008081">
    <property type="term" value="F:phosphoric diester hydrolase activity"/>
    <property type="evidence" value="ECO:0007669"/>
    <property type="project" value="InterPro"/>
</dbReference>
<dbReference type="PANTHER" id="PTHR46211">
    <property type="entry name" value="GLYCEROPHOSPHORYL DIESTER PHOSPHODIESTERASE"/>
    <property type="match status" value="1"/>
</dbReference>
<accession>A0A7H2BKA4</accession>
<dbReference type="AlphaFoldDB" id="A0A7H2BKA4"/>